<accession>A0ACA9QP85</accession>
<proteinExistence type="predicted"/>
<evidence type="ECO:0000313" key="2">
    <source>
        <dbReference type="Proteomes" id="UP000789920"/>
    </source>
</evidence>
<feature type="non-terminal residue" evidence="1">
    <location>
        <position position="1"/>
    </location>
</feature>
<evidence type="ECO:0000313" key="1">
    <source>
        <dbReference type="EMBL" id="CAG8759974.1"/>
    </source>
</evidence>
<gene>
    <name evidence="1" type="ORF">RPERSI_LOCUS15125</name>
</gene>
<name>A0ACA9QP85_9GLOM</name>
<organism evidence="1 2">
    <name type="scientific">Racocetra persica</name>
    <dbReference type="NCBI Taxonomy" id="160502"/>
    <lineage>
        <taxon>Eukaryota</taxon>
        <taxon>Fungi</taxon>
        <taxon>Fungi incertae sedis</taxon>
        <taxon>Mucoromycota</taxon>
        <taxon>Glomeromycotina</taxon>
        <taxon>Glomeromycetes</taxon>
        <taxon>Diversisporales</taxon>
        <taxon>Gigasporaceae</taxon>
        <taxon>Racocetra</taxon>
    </lineage>
</organism>
<sequence length="61" mass="7441">LRSLLRKTLDENAKKISITQQTRKRFYNDIEFFYDASRPDDLPDWIYVSNEEEVAKERMKE</sequence>
<dbReference type="Proteomes" id="UP000789920">
    <property type="component" value="Unassembled WGS sequence"/>
</dbReference>
<reference evidence="1" key="1">
    <citation type="submission" date="2021-06" db="EMBL/GenBank/DDBJ databases">
        <authorList>
            <person name="Kallberg Y."/>
            <person name="Tangrot J."/>
            <person name="Rosling A."/>
        </authorList>
    </citation>
    <scope>NUCLEOTIDE SEQUENCE</scope>
    <source>
        <strain evidence="1">MA461A</strain>
    </source>
</reference>
<dbReference type="EMBL" id="CAJVQC010035840">
    <property type="protein sequence ID" value="CAG8759974.1"/>
    <property type="molecule type" value="Genomic_DNA"/>
</dbReference>
<keyword evidence="2" id="KW-1185">Reference proteome</keyword>
<comment type="caution">
    <text evidence="1">The sequence shown here is derived from an EMBL/GenBank/DDBJ whole genome shotgun (WGS) entry which is preliminary data.</text>
</comment>
<protein>
    <submittedName>
        <fullName evidence="1">12047_t:CDS:1</fullName>
    </submittedName>
</protein>